<dbReference type="InterPro" id="IPR000620">
    <property type="entry name" value="EamA_dom"/>
</dbReference>
<feature type="region of interest" description="Disordered" evidence="5">
    <location>
        <begin position="324"/>
        <end position="352"/>
    </location>
</feature>
<dbReference type="EMBL" id="DS113729">
    <property type="protein sequence ID" value="EAX97118.1"/>
    <property type="molecule type" value="Genomic_DNA"/>
</dbReference>
<evidence type="ECO:0000256" key="3">
    <source>
        <dbReference type="ARBA" id="ARBA00022989"/>
    </source>
</evidence>
<keyword evidence="3 6" id="KW-1133">Transmembrane helix</keyword>
<proteinExistence type="predicted"/>
<reference evidence="8" key="2">
    <citation type="journal article" date="2007" name="Science">
        <title>Draft genome sequence of the sexually transmitted pathogen Trichomonas vaginalis.</title>
        <authorList>
            <person name="Carlton J.M."/>
            <person name="Hirt R.P."/>
            <person name="Silva J.C."/>
            <person name="Delcher A.L."/>
            <person name="Schatz M."/>
            <person name="Zhao Q."/>
            <person name="Wortman J.R."/>
            <person name="Bidwell S.L."/>
            <person name="Alsmark U.C.M."/>
            <person name="Besteiro S."/>
            <person name="Sicheritz-Ponten T."/>
            <person name="Noel C.J."/>
            <person name="Dacks J.B."/>
            <person name="Foster P.G."/>
            <person name="Simillion C."/>
            <person name="Van de Peer Y."/>
            <person name="Miranda-Saavedra D."/>
            <person name="Barton G.J."/>
            <person name="Westrop G.D."/>
            <person name="Mueller S."/>
            <person name="Dessi D."/>
            <person name="Fiori P.L."/>
            <person name="Ren Q."/>
            <person name="Paulsen I."/>
            <person name="Zhang H."/>
            <person name="Bastida-Corcuera F.D."/>
            <person name="Simoes-Barbosa A."/>
            <person name="Brown M.T."/>
            <person name="Hayes R.D."/>
            <person name="Mukherjee M."/>
            <person name="Okumura C.Y."/>
            <person name="Schneider R."/>
            <person name="Smith A.J."/>
            <person name="Vanacova S."/>
            <person name="Villalvazo M."/>
            <person name="Haas B.J."/>
            <person name="Pertea M."/>
            <person name="Feldblyum T.V."/>
            <person name="Utterback T.R."/>
            <person name="Shu C.L."/>
            <person name="Osoegawa K."/>
            <person name="de Jong P.J."/>
            <person name="Hrdy I."/>
            <person name="Horvathova L."/>
            <person name="Zubacova Z."/>
            <person name="Dolezal P."/>
            <person name="Malik S.B."/>
            <person name="Logsdon J.M. Jr."/>
            <person name="Henze K."/>
            <person name="Gupta A."/>
            <person name="Wang C.C."/>
            <person name="Dunne R.L."/>
            <person name="Upcroft J.A."/>
            <person name="Upcroft P."/>
            <person name="White O."/>
            <person name="Salzberg S.L."/>
            <person name="Tang P."/>
            <person name="Chiu C.-H."/>
            <person name="Lee Y.-S."/>
            <person name="Embley T.M."/>
            <person name="Coombs G.H."/>
            <person name="Mottram J.C."/>
            <person name="Tachezy J."/>
            <person name="Fraser-Liggett C.M."/>
            <person name="Johnson P.J."/>
        </authorList>
    </citation>
    <scope>NUCLEOTIDE SEQUENCE [LARGE SCALE GENOMIC DNA]</scope>
    <source>
        <strain evidence="8">G3</strain>
    </source>
</reference>
<protein>
    <submittedName>
        <fullName evidence="8">Integral membrane protein, putative</fullName>
    </submittedName>
</protein>
<dbReference type="VEuPathDB" id="TrichDB:TVAG_451560"/>
<evidence type="ECO:0000256" key="4">
    <source>
        <dbReference type="ARBA" id="ARBA00023136"/>
    </source>
</evidence>
<evidence type="ECO:0000256" key="1">
    <source>
        <dbReference type="ARBA" id="ARBA00004141"/>
    </source>
</evidence>
<accession>A2FDB6</accession>
<name>A2FDB6_TRIV3</name>
<dbReference type="AlphaFoldDB" id="A2FDB6"/>
<feature type="compositionally biased region" description="Acidic residues" evidence="5">
    <location>
        <begin position="341"/>
        <end position="352"/>
    </location>
</feature>
<keyword evidence="4 6" id="KW-0472">Membrane</keyword>
<dbReference type="Proteomes" id="UP000001542">
    <property type="component" value="Unassembled WGS sequence"/>
</dbReference>
<organism evidence="8 9">
    <name type="scientific">Trichomonas vaginalis (strain ATCC PRA-98 / G3)</name>
    <dbReference type="NCBI Taxonomy" id="412133"/>
    <lineage>
        <taxon>Eukaryota</taxon>
        <taxon>Metamonada</taxon>
        <taxon>Parabasalia</taxon>
        <taxon>Trichomonadida</taxon>
        <taxon>Trichomonadidae</taxon>
        <taxon>Trichomonas</taxon>
    </lineage>
</organism>
<gene>
    <name evidence="8" type="ORF">TVAG_451560</name>
</gene>
<dbReference type="InParanoid" id="A2FDB6"/>
<feature type="transmembrane region" description="Helical" evidence="6">
    <location>
        <begin position="39"/>
        <end position="59"/>
    </location>
</feature>
<evidence type="ECO:0000256" key="2">
    <source>
        <dbReference type="ARBA" id="ARBA00022692"/>
    </source>
</evidence>
<keyword evidence="2 6" id="KW-0812">Transmembrane</keyword>
<evidence type="ECO:0000313" key="8">
    <source>
        <dbReference type="EMBL" id="EAX97118.1"/>
    </source>
</evidence>
<feature type="transmembrane region" description="Helical" evidence="6">
    <location>
        <begin position="240"/>
        <end position="265"/>
    </location>
</feature>
<feature type="transmembrane region" description="Helical" evidence="6">
    <location>
        <begin position="298"/>
        <end position="319"/>
    </location>
</feature>
<feature type="transmembrane region" description="Helical" evidence="6">
    <location>
        <begin position="203"/>
        <end position="220"/>
    </location>
</feature>
<dbReference type="OrthoDB" id="10263701at2759"/>
<dbReference type="PANTHER" id="PTHR32322">
    <property type="entry name" value="INNER MEMBRANE TRANSPORTER"/>
    <property type="match status" value="1"/>
</dbReference>
<evidence type="ECO:0000313" key="9">
    <source>
        <dbReference type="Proteomes" id="UP000001542"/>
    </source>
</evidence>
<evidence type="ECO:0000256" key="6">
    <source>
        <dbReference type="SAM" id="Phobius"/>
    </source>
</evidence>
<dbReference type="InterPro" id="IPR050638">
    <property type="entry name" value="AA-Vitamin_Transporters"/>
</dbReference>
<sequence length="352" mass="38787">MKCTVLSSIVFVVAAILYGASYAFVAKGLKYFSAGLFQTFRMLFGFIFTVGLLIVRYIINKDGVYRQIVKAHFTSGVMPIVWMLIDGLLNLGTPHCLIAVAQKWVSSADVQLMLPISTGAGAILAHFVLSDEPFTWWKLWSILASIAGVALCGVPSFRHAESTGASIKQMCLGYFLVFISVIMFGIAPVFYKWKCPNSDVTTGVAIQLFASVLWNAIWMLCFDGPKNITQMVNDAPPIAWLWPVMVGVLVSGVAVQCLLYLVTALGSFGTNLVPFGQLITGVIVGVAFLHEWDAYKKWEIGICCVGILFIILSLAFGFVQPKAKNNEEEEEKGETEHRNEEEDENDEQLAEL</sequence>
<dbReference type="eggNOG" id="ENOG502SAK2">
    <property type="taxonomic scope" value="Eukaryota"/>
</dbReference>
<dbReference type="InterPro" id="IPR037185">
    <property type="entry name" value="EmrE-like"/>
</dbReference>
<dbReference type="VEuPathDB" id="TrichDB:TVAGG3_0758180"/>
<dbReference type="GO" id="GO:0016020">
    <property type="term" value="C:membrane"/>
    <property type="evidence" value="ECO:0007669"/>
    <property type="project" value="UniProtKB-SubCell"/>
</dbReference>
<evidence type="ECO:0000259" key="7">
    <source>
        <dbReference type="Pfam" id="PF00892"/>
    </source>
</evidence>
<feature type="transmembrane region" description="Helical" evidence="6">
    <location>
        <begin position="172"/>
        <end position="191"/>
    </location>
</feature>
<comment type="subcellular location">
    <subcellularLocation>
        <location evidence="1">Membrane</location>
        <topology evidence="1">Multi-pass membrane protein</topology>
    </subcellularLocation>
</comment>
<feature type="transmembrane region" description="Helical" evidence="6">
    <location>
        <begin position="112"/>
        <end position="129"/>
    </location>
</feature>
<reference evidence="8" key="1">
    <citation type="submission" date="2006-10" db="EMBL/GenBank/DDBJ databases">
        <authorList>
            <person name="Amadeo P."/>
            <person name="Zhao Q."/>
            <person name="Wortman J."/>
            <person name="Fraser-Liggett C."/>
            <person name="Carlton J."/>
        </authorList>
    </citation>
    <scope>NUCLEOTIDE SEQUENCE</scope>
    <source>
        <strain evidence="8">G3</strain>
    </source>
</reference>
<dbReference type="SUPFAM" id="SSF103481">
    <property type="entry name" value="Multidrug resistance efflux transporter EmrE"/>
    <property type="match status" value="1"/>
</dbReference>
<dbReference type="Pfam" id="PF00892">
    <property type="entry name" value="EamA"/>
    <property type="match status" value="1"/>
</dbReference>
<feature type="transmembrane region" description="Helical" evidence="6">
    <location>
        <begin position="272"/>
        <end position="292"/>
    </location>
</feature>
<feature type="transmembrane region" description="Helical" evidence="6">
    <location>
        <begin position="80"/>
        <end position="100"/>
    </location>
</feature>
<dbReference type="RefSeq" id="XP_001310048.1">
    <property type="nucleotide sequence ID" value="XM_001310047.1"/>
</dbReference>
<keyword evidence="9" id="KW-1185">Reference proteome</keyword>
<feature type="transmembrane region" description="Helical" evidence="6">
    <location>
        <begin position="136"/>
        <end position="157"/>
    </location>
</feature>
<dbReference type="PANTHER" id="PTHR32322:SF2">
    <property type="entry name" value="EAMA DOMAIN-CONTAINING PROTEIN"/>
    <property type="match status" value="1"/>
</dbReference>
<evidence type="ECO:0000256" key="5">
    <source>
        <dbReference type="SAM" id="MobiDB-lite"/>
    </source>
</evidence>
<feature type="domain" description="EamA" evidence="7">
    <location>
        <begin position="9"/>
        <end position="151"/>
    </location>
</feature>
<dbReference type="KEGG" id="tva:4754896"/>